<dbReference type="InterPro" id="IPR011006">
    <property type="entry name" value="CheY-like_superfamily"/>
</dbReference>
<protein>
    <submittedName>
        <fullName evidence="5">Response regulator</fullName>
    </submittedName>
</protein>
<dbReference type="PANTHER" id="PTHR44591">
    <property type="entry name" value="STRESS RESPONSE REGULATOR PROTEIN 1"/>
    <property type="match status" value="1"/>
</dbReference>
<keyword evidence="5" id="KW-0614">Plasmid</keyword>
<dbReference type="GO" id="GO:0000160">
    <property type="term" value="P:phosphorelay signal transduction system"/>
    <property type="evidence" value="ECO:0007669"/>
    <property type="project" value="InterPro"/>
</dbReference>
<dbReference type="AlphaFoldDB" id="A0A2K1FTY8"/>
<accession>A0A2K1FTY8</accession>
<evidence type="ECO:0000259" key="4">
    <source>
        <dbReference type="PROSITE" id="PS50110"/>
    </source>
</evidence>
<evidence type="ECO:0000256" key="1">
    <source>
        <dbReference type="ARBA" id="ARBA00022553"/>
    </source>
</evidence>
<dbReference type="PANTHER" id="PTHR44591:SF23">
    <property type="entry name" value="CHEY SUBFAMILY"/>
    <property type="match status" value="1"/>
</dbReference>
<feature type="region of interest" description="Disordered" evidence="3">
    <location>
        <begin position="1"/>
        <end position="27"/>
    </location>
</feature>
<proteinExistence type="predicted"/>
<evidence type="ECO:0000256" key="2">
    <source>
        <dbReference type="PROSITE-ProRule" id="PRU00169"/>
    </source>
</evidence>
<dbReference type="InterPro" id="IPR050595">
    <property type="entry name" value="Bact_response_regulator"/>
</dbReference>
<comment type="caution">
    <text evidence="5">The sequence shown here is derived from an EMBL/GenBank/DDBJ whole genome shotgun (WGS) entry which is preliminary data.</text>
</comment>
<dbReference type="InterPro" id="IPR001789">
    <property type="entry name" value="Sig_transdc_resp-reg_receiver"/>
</dbReference>
<dbReference type="Gene3D" id="3.40.50.2300">
    <property type="match status" value="1"/>
</dbReference>
<name>A0A2K1FTY8_9PROT</name>
<evidence type="ECO:0000256" key="3">
    <source>
        <dbReference type="SAM" id="MobiDB-lite"/>
    </source>
</evidence>
<geneLocation type="plasmid" evidence="5">
    <name>p21unnamed</name>
</geneLocation>
<dbReference type="CDD" id="cd00156">
    <property type="entry name" value="REC"/>
    <property type="match status" value="1"/>
</dbReference>
<dbReference type="SMART" id="SM00448">
    <property type="entry name" value="REC"/>
    <property type="match status" value="1"/>
</dbReference>
<feature type="modified residue" description="4-aspartylphosphate" evidence="2">
    <location>
        <position position="84"/>
    </location>
</feature>
<feature type="domain" description="Response regulatory" evidence="4">
    <location>
        <begin position="35"/>
        <end position="151"/>
    </location>
</feature>
<dbReference type="SUPFAM" id="SSF52172">
    <property type="entry name" value="CheY-like"/>
    <property type="match status" value="1"/>
</dbReference>
<sequence length="154" mass="16688">MRPAQTGRCTPCQSNGTRRHDEGFRMNAPSTPSVHILLVEDEALVAMAMEDTLVCAGFRVTVTHNGRDALEADAKDRADLLLTDLRMPIMDGKVLIQRLRGGRPGLPVVVVTGTPPEDGVASIQRGDPGRMRLLVKPISMADLVVAIQWVIEPA</sequence>
<dbReference type="PROSITE" id="PS50110">
    <property type="entry name" value="RESPONSE_REGULATORY"/>
    <property type="match status" value="1"/>
</dbReference>
<dbReference type="Pfam" id="PF00072">
    <property type="entry name" value="Response_reg"/>
    <property type="match status" value="1"/>
</dbReference>
<gene>
    <name evidence="5" type="ORF">C1S70_26195</name>
</gene>
<feature type="compositionally biased region" description="Polar residues" evidence="3">
    <location>
        <begin position="7"/>
        <end position="16"/>
    </location>
</feature>
<dbReference type="EMBL" id="POWG01000038">
    <property type="protein sequence ID" value="PNQ95995.1"/>
    <property type="molecule type" value="Genomic_DNA"/>
</dbReference>
<evidence type="ECO:0000313" key="6">
    <source>
        <dbReference type="Proteomes" id="UP000236268"/>
    </source>
</evidence>
<reference evidence="5 6" key="1">
    <citation type="submission" date="2018-01" db="EMBL/GenBank/DDBJ databases">
        <title>Whole genome sequence of Azospirillum brasilense REC3 isolated from strawberry roots.</title>
        <authorList>
            <person name="Fontana C.A."/>
            <person name="Salazar S.M."/>
            <person name="Bassi D."/>
            <person name="Puglisi E."/>
            <person name="Lovaisa N.C."/>
            <person name="Toffoli L.M."/>
            <person name="Pedraza R."/>
            <person name="Cocconcelli P.S."/>
        </authorList>
    </citation>
    <scope>NUCLEOTIDE SEQUENCE [LARGE SCALE GENOMIC DNA]</scope>
    <source>
        <strain evidence="5 6">REC3</strain>
        <plasmid evidence="5">p21unnamed</plasmid>
    </source>
</reference>
<organism evidence="5 6">
    <name type="scientific">Azospirillum argentinense</name>
    <dbReference type="NCBI Taxonomy" id="2970906"/>
    <lineage>
        <taxon>Bacteria</taxon>
        <taxon>Pseudomonadati</taxon>
        <taxon>Pseudomonadota</taxon>
        <taxon>Alphaproteobacteria</taxon>
        <taxon>Rhodospirillales</taxon>
        <taxon>Azospirillaceae</taxon>
        <taxon>Azospirillum</taxon>
    </lineage>
</organism>
<keyword evidence="1 2" id="KW-0597">Phosphoprotein</keyword>
<dbReference type="Proteomes" id="UP000236268">
    <property type="component" value="Unassembled WGS sequence"/>
</dbReference>
<evidence type="ECO:0000313" key="5">
    <source>
        <dbReference type="EMBL" id="PNQ95995.1"/>
    </source>
</evidence>